<feature type="transmembrane region" description="Helical" evidence="1">
    <location>
        <begin position="205"/>
        <end position="225"/>
    </location>
</feature>
<evidence type="ECO:0000313" key="3">
    <source>
        <dbReference type="Proteomes" id="UP001589896"/>
    </source>
</evidence>
<accession>A0ABV6RWP6</accession>
<feature type="transmembrane region" description="Helical" evidence="1">
    <location>
        <begin position="122"/>
        <end position="144"/>
    </location>
</feature>
<reference evidence="2 3" key="1">
    <citation type="submission" date="2024-09" db="EMBL/GenBank/DDBJ databases">
        <authorList>
            <person name="Sun Q."/>
            <person name="Mori K."/>
        </authorList>
    </citation>
    <scope>NUCLEOTIDE SEQUENCE [LARGE SCALE GENOMIC DNA]</scope>
    <source>
        <strain evidence="2 3">KCTC 23076</strain>
    </source>
</reference>
<keyword evidence="1" id="KW-0472">Membrane</keyword>
<comment type="caution">
    <text evidence="2">The sequence shown here is derived from an EMBL/GenBank/DDBJ whole genome shotgun (WGS) entry which is preliminary data.</text>
</comment>
<evidence type="ECO:0000256" key="1">
    <source>
        <dbReference type="SAM" id="Phobius"/>
    </source>
</evidence>
<keyword evidence="3" id="KW-1185">Reference proteome</keyword>
<feature type="transmembrane region" description="Helical" evidence="1">
    <location>
        <begin position="285"/>
        <end position="306"/>
    </location>
</feature>
<dbReference type="Proteomes" id="UP001589896">
    <property type="component" value="Unassembled WGS sequence"/>
</dbReference>
<feature type="transmembrane region" description="Helical" evidence="1">
    <location>
        <begin position="232"/>
        <end position="251"/>
    </location>
</feature>
<sequence>MTTLTPLLLAVMLFAAVTRHGYWRALAIGGATPVGAGLFLNGVALPTFYLAAVGALLGVAVRFLGRTRRTERLSYALFPGAVPLLLFAVWAIFVTLVAPLIFEGTETLRSDGTTQELQAGTLTTSNIAQILYLLLGLAVVFFLARTPGLGPQVIGWAATLVTVLSFWRYLSISFGLPFPEGLFDNSPLFVKIETEPGGAPRFRGILSEPAGLAGTCLVSIAYSLSRATQVAGLHRAGVLTVAAMAAFMASISTSATFVVASVALVVLVGLTFLAHIFIKRGGLPRLAILAATAAAVAALWVLPWAAETVEQVVDQKVSSSSFEDRSGADERSYGIVFETLGFGVGLGAHRPSSFVAALLSTTGIVGTVLFASAVWAIVRSAIPYREFRPVIWALTAVLITKVIAGPDLGDTSGVLWMSLGALAYAGMNAGRSPSLTVPELRRARH</sequence>
<evidence type="ECO:0000313" key="2">
    <source>
        <dbReference type="EMBL" id="MFC0681408.1"/>
    </source>
</evidence>
<feature type="transmembrane region" description="Helical" evidence="1">
    <location>
        <begin position="43"/>
        <end position="64"/>
    </location>
</feature>
<name>A0ABV6RWP6_9GAMM</name>
<feature type="transmembrane region" description="Helical" evidence="1">
    <location>
        <begin position="354"/>
        <end position="378"/>
    </location>
</feature>
<protein>
    <submittedName>
        <fullName evidence="2">Uncharacterized protein</fullName>
    </submittedName>
</protein>
<keyword evidence="1" id="KW-0812">Transmembrane</keyword>
<feature type="transmembrane region" description="Helical" evidence="1">
    <location>
        <begin position="153"/>
        <end position="170"/>
    </location>
</feature>
<feature type="transmembrane region" description="Helical" evidence="1">
    <location>
        <begin position="257"/>
        <end position="278"/>
    </location>
</feature>
<proteinExistence type="predicted"/>
<keyword evidence="1" id="KW-1133">Transmembrane helix</keyword>
<gene>
    <name evidence="2" type="ORF">ACFFGH_26560</name>
</gene>
<feature type="transmembrane region" description="Helical" evidence="1">
    <location>
        <begin position="76"/>
        <end position="102"/>
    </location>
</feature>
<dbReference type="EMBL" id="JBHLTG010000008">
    <property type="protein sequence ID" value="MFC0681408.1"/>
    <property type="molecule type" value="Genomic_DNA"/>
</dbReference>
<organism evidence="2 3">
    <name type="scientific">Lysobacter korlensis</name>
    <dbReference type="NCBI Taxonomy" id="553636"/>
    <lineage>
        <taxon>Bacteria</taxon>
        <taxon>Pseudomonadati</taxon>
        <taxon>Pseudomonadota</taxon>
        <taxon>Gammaproteobacteria</taxon>
        <taxon>Lysobacterales</taxon>
        <taxon>Lysobacteraceae</taxon>
        <taxon>Lysobacter</taxon>
    </lineage>
</organism>
<dbReference type="RefSeq" id="WP_386674009.1">
    <property type="nucleotide sequence ID" value="NZ_JBHLTG010000008.1"/>
</dbReference>